<dbReference type="InterPro" id="IPR001461">
    <property type="entry name" value="Aspartic_peptidase_A1"/>
</dbReference>
<dbReference type="Gene3D" id="2.40.70.10">
    <property type="entry name" value="Acid Proteases"/>
    <property type="match status" value="2"/>
</dbReference>
<dbReference type="InterPro" id="IPR011001">
    <property type="entry name" value="Saposin-like"/>
</dbReference>
<keyword evidence="6" id="KW-0865">Zymogen</keyword>
<dbReference type="GO" id="GO:0006508">
    <property type="term" value="P:proteolysis"/>
    <property type="evidence" value="ECO:0007669"/>
    <property type="project" value="UniProtKB-KW"/>
</dbReference>
<dbReference type="InterPro" id="IPR001969">
    <property type="entry name" value="Aspartic_peptidase_AS"/>
</dbReference>
<evidence type="ECO:0000313" key="15">
    <source>
        <dbReference type="Proteomes" id="UP000594263"/>
    </source>
</evidence>
<dbReference type="SUPFAM" id="SSF50630">
    <property type="entry name" value="Acid proteases"/>
    <property type="match status" value="1"/>
</dbReference>
<dbReference type="PRINTS" id="PR00792">
    <property type="entry name" value="PEPSIN"/>
</dbReference>
<keyword evidence="5 11" id="KW-0378">Hydrolase</keyword>
<accession>A0A7N0TMY7</accession>
<evidence type="ECO:0000256" key="2">
    <source>
        <dbReference type="ARBA" id="ARBA00022670"/>
    </source>
</evidence>
<dbReference type="FunFam" id="2.40.70.10:FF:000009">
    <property type="entry name" value="Aspartic proteinase A1"/>
    <property type="match status" value="1"/>
</dbReference>
<evidence type="ECO:0000259" key="13">
    <source>
        <dbReference type="PROSITE" id="PS51767"/>
    </source>
</evidence>
<feature type="disulfide bond" evidence="10">
    <location>
        <begin position="118"/>
        <end position="124"/>
    </location>
</feature>
<organism evidence="14 15">
    <name type="scientific">Kalanchoe fedtschenkoi</name>
    <name type="common">Lavender scallops</name>
    <name type="synonym">South American air plant</name>
    <dbReference type="NCBI Taxonomy" id="63787"/>
    <lineage>
        <taxon>Eukaryota</taxon>
        <taxon>Viridiplantae</taxon>
        <taxon>Streptophyta</taxon>
        <taxon>Embryophyta</taxon>
        <taxon>Tracheophyta</taxon>
        <taxon>Spermatophyta</taxon>
        <taxon>Magnoliopsida</taxon>
        <taxon>eudicotyledons</taxon>
        <taxon>Gunneridae</taxon>
        <taxon>Pentapetalae</taxon>
        <taxon>Saxifragales</taxon>
        <taxon>Crassulaceae</taxon>
        <taxon>Kalanchoe</taxon>
    </lineage>
</organism>
<dbReference type="AlphaFoldDB" id="A0A7N0TMY7"/>
<dbReference type="PROSITE" id="PS00141">
    <property type="entry name" value="ASP_PROTEASE"/>
    <property type="match status" value="2"/>
</dbReference>
<dbReference type="GO" id="GO:0004190">
    <property type="term" value="F:aspartic-type endopeptidase activity"/>
    <property type="evidence" value="ECO:0007669"/>
    <property type="project" value="UniProtKB-KW"/>
</dbReference>
<keyword evidence="2 11" id="KW-0645">Protease</keyword>
<evidence type="ECO:0000313" key="14">
    <source>
        <dbReference type="EnsemblPlants" id="Kaladp0040s0340.1.v1.1"/>
    </source>
</evidence>
<reference evidence="14" key="1">
    <citation type="submission" date="2021-01" db="UniProtKB">
        <authorList>
            <consortium name="EnsemblPlants"/>
        </authorList>
    </citation>
    <scope>IDENTIFICATION</scope>
</reference>
<dbReference type="InterPro" id="IPR033121">
    <property type="entry name" value="PEPTIDASE_A1"/>
</dbReference>
<keyword evidence="4 11" id="KW-0064">Aspartyl protease</keyword>
<dbReference type="Gramene" id="Kaladp0040s0340.1.v1.1">
    <property type="protein sequence ID" value="Kaladp0040s0340.1.v1.1"/>
    <property type="gene ID" value="Kaladp0040s0340.v1.1"/>
</dbReference>
<evidence type="ECO:0000256" key="6">
    <source>
        <dbReference type="ARBA" id="ARBA00023145"/>
    </source>
</evidence>
<dbReference type="Gene3D" id="1.10.225.10">
    <property type="entry name" value="Saposin-like"/>
    <property type="match status" value="1"/>
</dbReference>
<dbReference type="InterPro" id="IPR021109">
    <property type="entry name" value="Peptidase_aspartic_dom_sf"/>
</dbReference>
<dbReference type="SUPFAM" id="SSF47862">
    <property type="entry name" value="Saposin"/>
    <property type="match status" value="1"/>
</dbReference>
<evidence type="ECO:0000256" key="10">
    <source>
        <dbReference type="PIRSR" id="PIRSR601461-2"/>
    </source>
</evidence>
<dbReference type="Proteomes" id="UP000594263">
    <property type="component" value="Unplaced"/>
</dbReference>
<protein>
    <recommendedName>
        <fullName evidence="13">Peptidase A1 domain-containing protein</fullName>
    </recommendedName>
</protein>
<feature type="chain" id="PRO_5029878932" description="Peptidase A1 domain-containing protein" evidence="12">
    <location>
        <begin position="25"/>
        <end position="551"/>
    </location>
</feature>
<evidence type="ECO:0000256" key="7">
    <source>
        <dbReference type="ARBA" id="ARBA00023157"/>
    </source>
</evidence>
<dbReference type="EnsemblPlants" id="Kaladp0040s0340.1.v1.1">
    <property type="protein sequence ID" value="Kaladp0040s0340.1.v1.1"/>
    <property type="gene ID" value="Kaladp0040s0340.v1.1"/>
</dbReference>
<sequence length="551" mass="60996">MKFGPKKALLFLVISYILPCLLRSDDGLVRVRLKKVKHDPTDMRAARIQALADQPPLKSTSGEYEHSLRRAADPDAVQLRNFMNAQYYGEIGIGTPPQNFTVIFDTGSANLWVPSSLCFFSLPCYFHRRYSSGRSSTYRRNGTLASIRYGSGAVSGFFSNDNVRIGNLVVINQQFIEATVEQSLTFLVARFDGILGLGFREISVGSAIPVWYNMVSQGLVREAVFSFWLNRNAAEEQGGQLVFGGVDPRHFRGKHTYVPVTKKGYWQVSVSLSHLSDPLNQRFSSVFPDIRSMFLRRQFEMGDVLIQGRPIGDCDRGCQAIADSGTSLVTGPTAAINKINRAIGARVIADPECVSVVSQHGQAILKLLSADVNSNPFQKITDIFTIRNNLINRVFQAVAEPKNICAQVGLCPSDGIRARDYSLVAKCSSCRMTVAWLQSLHRQNQTQTDILNNVTELCVQMPNQIGYVNCNRISSLPIISFTIASQIFHLSASEYILKLGSGAAARCISGFTALDVPPPRGPIWILGDIFMARYHTIFDFQRLRVGFADAA</sequence>
<feature type="active site" evidence="9">
    <location>
        <position position="323"/>
    </location>
</feature>
<keyword evidence="15" id="KW-1185">Reference proteome</keyword>
<comment type="similarity">
    <text evidence="1 11">Belongs to the peptidase A1 family.</text>
</comment>
<evidence type="ECO:0000256" key="8">
    <source>
        <dbReference type="ARBA" id="ARBA00023180"/>
    </source>
</evidence>
<keyword evidence="7 10" id="KW-1015">Disulfide bond</keyword>
<keyword evidence="3 12" id="KW-0732">Signal</keyword>
<keyword evidence="8" id="KW-0325">Glycoprotein</keyword>
<dbReference type="OMA" id="DIFMARY"/>
<proteinExistence type="inferred from homology"/>
<evidence type="ECO:0000256" key="4">
    <source>
        <dbReference type="ARBA" id="ARBA00022750"/>
    </source>
</evidence>
<name>A0A7N0TMY7_KALFE</name>
<evidence type="ECO:0000256" key="1">
    <source>
        <dbReference type="ARBA" id="ARBA00007447"/>
    </source>
</evidence>
<dbReference type="Pfam" id="PF00026">
    <property type="entry name" value="Asp"/>
    <property type="match status" value="2"/>
</dbReference>
<evidence type="ECO:0000256" key="9">
    <source>
        <dbReference type="PIRSR" id="PIRSR601461-1"/>
    </source>
</evidence>
<dbReference type="PROSITE" id="PS51767">
    <property type="entry name" value="PEPTIDASE_A1"/>
    <property type="match status" value="1"/>
</dbReference>
<evidence type="ECO:0000256" key="5">
    <source>
        <dbReference type="ARBA" id="ARBA00022801"/>
    </source>
</evidence>
<dbReference type="PANTHER" id="PTHR47966">
    <property type="entry name" value="BETA-SITE APP-CLEAVING ENZYME, ISOFORM A-RELATED"/>
    <property type="match status" value="1"/>
</dbReference>
<dbReference type="PANTHER" id="PTHR47966:SF76">
    <property type="entry name" value="ASPARTIC PROTEINASE A1"/>
    <property type="match status" value="1"/>
</dbReference>
<evidence type="ECO:0000256" key="3">
    <source>
        <dbReference type="ARBA" id="ARBA00022729"/>
    </source>
</evidence>
<feature type="signal peptide" evidence="12">
    <location>
        <begin position="1"/>
        <end position="24"/>
    </location>
</feature>
<evidence type="ECO:0000256" key="12">
    <source>
        <dbReference type="SAM" id="SignalP"/>
    </source>
</evidence>
<feature type="domain" description="Peptidase A1" evidence="13">
    <location>
        <begin position="87"/>
        <end position="548"/>
    </location>
</feature>
<feature type="active site" evidence="9">
    <location>
        <position position="105"/>
    </location>
</feature>
<evidence type="ECO:0000256" key="11">
    <source>
        <dbReference type="RuleBase" id="RU000454"/>
    </source>
</evidence>